<sequence>MISHSLENYFIKITQKTIIGIILKIVLELSIIGIILAIYIYFYFSTAKTNPDTMSIFESQSFLMIFSFKQEVEIQDQIKDKIKETWRILFHLHNIFLHKKRK</sequence>
<protein>
    <submittedName>
        <fullName evidence="2">Uncharacterized protein</fullName>
    </submittedName>
</protein>
<keyword evidence="1" id="KW-0472">Membrane</keyword>
<keyword evidence="1" id="KW-0812">Transmembrane</keyword>
<keyword evidence="3" id="KW-1185">Reference proteome</keyword>
<evidence type="ECO:0000313" key="2">
    <source>
        <dbReference type="EMBL" id="RNA18417.1"/>
    </source>
</evidence>
<evidence type="ECO:0000313" key="3">
    <source>
        <dbReference type="Proteomes" id="UP000276133"/>
    </source>
</evidence>
<dbReference type="EMBL" id="REGN01004248">
    <property type="protein sequence ID" value="RNA18417.1"/>
    <property type="molecule type" value="Genomic_DNA"/>
</dbReference>
<proteinExistence type="predicted"/>
<feature type="transmembrane region" description="Helical" evidence="1">
    <location>
        <begin position="21"/>
        <end position="44"/>
    </location>
</feature>
<accession>A0A3M7R494</accession>
<comment type="caution">
    <text evidence="2">The sequence shown here is derived from an EMBL/GenBank/DDBJ whole genome shotgun (WGS) entry which is preliminary data.</text>
</comment>
<evidence type="ECO:0000256" key="1">
    <source>
        <dbReference type="SAM" id="Phobius"/>
    </source>
</evidence>
<keyword evidence="1" id="KW-1133">Transmembrane helix</keyword>
<reference evidence="2 3" key="1">
    <citation type="journal article" date="2018" name="Sci. Rep.">
        <title>Genomic signatures of local adaptation to the degree of environmental predictability in rotifers.</title>
        <authorList>
            <person name="Franch-Gras L."/>
            <person name="Hahn C."/>
            <person name="Garcia-Roger E.M."/>
            <person name="Carmona M.J."/>
            <person name="Serra M."/>
            <person name="Gomez A."/>
        </authorList>
    </citation>
    <scope>NUCLEOTIDE SEQUENCE [LARGE SCALE GENOMIC DNA]</scope>
    <source>
        <strain evidence="2">HYR1</strain>
    </source>
</reference>
<gene>
    <name evidence="2" type="ORF">BpHYR1_013929</name>
</gene>
<organism evidence="2 3">
    <name type="scientific">Brachionus plicatilis</name>
    <name type="common">Marine rotifer</name>
    <name type="synonym">Brachionus muelleri</name>
    <dbReference type="NCBI Taxonomy" id="10195"/>
    <lineage>
        <taxon>Eukaryota</taxon>
        <taxon>Metazoa</taxon>
        <taxon>Spiralia</taxon>
        <taxon>Gnathifera</taxon>
        <taxon>Rotifera</taxon>
        <taxon>Eurotatoria</taxon>
        <taxon>Monogononta</taxon>
        <taxon>Pseudotrocha</taxon>
        <taxon>Ploima</taxon>
        <taxon>Brachionidae</taxon>
        <taxon>Brachionus</taxon>
    </lineage>
</organism>
<name>A0A3M7R494_BRAPC</name>
<dbReference type="AlphaFoldDB" id="A0A3M7R494"/>
<dbReference type="Proteomes" id="UP000276133">
    <property type="component" value="Unassembled WGS sequence"/>
</dbReference>